<dbReference type="Pfam" id="PF13456">
    <property type="entry name" value="RVT_3"/>
    <property type="match status" value="1"/>
</dbReference>
<dbReference type="GO" id="GO:0004523">
    <property type="term" value="F:RNA-DNA hybrid ribonuclease activity"/>
    <property type="evidence" value="ECO:0007669"/>
    <property type="project" value="InterPro"/>
</dbReference>
<protein>
    <recommendedName>
        <fullName evidence="4">RNase H type-1 domain-containing protein</fullName>
    </recommendedName>
</protein>
<dbReference type="Gene3D" id="3.90.640.10">
    <property type="entry name" value="Actin, Chain A, domain 4"/>
    <property type="match status" value="1"/>
</dbReference>
<dbReference type="InterPro" id="IPR044730">
    <property type="entry name" value="RNase_H-like_dom_plant"/>
</dbReference>
<dbReference type="InterPro" id="IPR043129">
    <property type="entry name" value="ATPase_NBD"/>
</dbReference>
<dbReference type="InterPro" id="IPR036397">
    <property type="entry name" value="RNaseH_sf"/>
</dbReference>
<evidence type="ECO:0000313" key="6">
    <source>
        <dbReference type="Proteomes" id="UP000631114"/>
    </source>
</evidence>
<gene>
    <name evidence="5" type="ORF">IFM89_033409</name>
</gene>
<dbReference type="Gene3D" id="3.30.420.10">
    <property type="entry name" value="Ribonuclease H-like superfamily/Ribonuclease H"/>
    <property type="match status" value="1"/>
</dbReference>
<dbReference type="GO" id="GO:0003676">
    <property type="term" value="F:nucleic acid binding"/>
    <property type="evidence" value="ECO:0007669"/>
    <property type="project" value="InterPro"/>
</dbReference>
<dbReference type="InterPro" id="IPR013126">
    <property type="entry name" value="Hsp_70_fam"/>
</dbReference>
<dbReference type="InterPro" id="IPR002156">
    <property type="entry name" value="RNaseH_domain"/>
</dbReference>
<dbReference type="OrthoDB" id="1906820at2759"/>
<comment type="similarity">
    <text evidence="3">Belongs to the heat shock protein 70 family.</text>
</comment>
<dbReference type="PANTHER" id="PTHR19375">
    <property type="entry name" value="HEAT SHOCK PROTEIN 70KDA"/>
    <property type="match status" value="1"/>
</dbReference>
<sequence length="670" mass="73671">MITQSANKIDKGKCKMNNPTTNSLLQLQTIPPTNHPPKWKPPTHPSQKLNVDAAYLCDTQCFGIGFILRDSHGSFLAAGTRTDYTTSAEDAECRGTLMATQWALARQISYLEIETDAQAIATYWENLHSNLAWQSELILQDIRLLSSHFVHFSISFCNRLLNGTADILSHKALLLKDSYQWEGDPPLWLVDAIVSHACCLQIVKAVSHFKLLQCGFCVLSAKCVFMANQGVVPKCQGVVLKSLRHSSYMHTALAFARPFSSKTFINTDHIGIDIGVNNTRVAIMKEDCAEVIHTSPSVVAFVQKGKICFGDDAKFQSVIDPENTFFGIKSFLGRKFDDPLLQKEMNRFPFKIDRAPNGDAWVDAYGQQISPAKILALILGDMKRNAESFIGKPISKAIFNFSGKTTINATKAMMSAFPMAGLAYGISIDVTTAAEISYGLYKKEGVSVVLDLGGSSFEVIIRKRCNDKVHDTTKLDTSLGGDDFDRALMEYLVSEFKGAGARGLAKNRSALQWLRLAAEEAKIELSSAFETDIILPCETGHPFIINDASDVDLYITLTRSKLESLVNNLVERTRNLCQSCLSDAGITAKDVDEVLLIGGMARVPKLQEVVAEIFGKSPCKGVNPDEAVALGVATAIQAGYFRQIVWENYPKNVVFADAAYMETFPLDGGH</sequence>
<dbReference type="GO" id="GO:0005524">
    <property type="term" value="F:ATP binding"/>
    <property type="evidence" value="ECO:0007669"/>
    <property type="project" value="UniProtKB-KW"/>
</dbReference>
<dbReference type="SUPFAM" id="SSF53067">
    <property type="entry name" value="Actin-like ATPase domain"/>
    <property type="match status" value="2"/>
</dbReference>
<dbReference type="GO" id="GO:0140662">
    <property type="term" value="F:ATP-dependent protein folding chaperone"/>
    <property type="evidence" value="ECO:0007669"/>
    <property type="project" value="InterPro"/>
</dbReference>
<dbReference type="Gene3D" id="3.30.420.40">
    <property type="match status" value="2"/>
</dbReference>
<keyword evidence="1 3" id="KW-0547">Nucleotide-binding</keyword>
<evidence type="ECO:0000256" key="1">
    <source>
        <dbReference type="ARBA" id="ARBA00022741"/>
    </source>
</evidence>
<dbReference type="Proteomes" id="UP000631114">
    <property type="component" value="Unassembled WGS sequence"/>
</dbReference>
<reference evidence="5 6" key="1">
    <citation type="submission" date="2020-10" db="EMBL/GenBank/DDBJ databases">
        <title>The Coptis chinensis genome and diversification of protoberbering-type alkaloids.</title>
        <authorList>
            <person name="Wang B."/>
            <person name="Shu S."/>
            <person name="Song C."/>
            <person name="Liu Y."/>
        </authorList>
    </citation>
    <scope>NUCLEOTIDE SEQUENCE [LARGE SCALE GENOMIC DNA]</scope>
    <source>
        <strain evidence="5">HL-2020</strain>
        <tissue evidence="5">Leaf</tissue>
    </source>
</reference>
<dbReference type="CDD" id="cd06222">
    <property type="entry name" value="RNase_H_like"/>
    <property type="match status" value="1"/>
</dbReference>
<proteinExistence type="inferred from homology"/>
<evidence type="ECO:0000256" key="2">
    <source>
        <dbReference type="ARBA" id="ARBA00022840"/>
    </source>
</evidence>
<dbReference type="AlphaFoldDB" id="A0A835HZC5"/>
<comment type="caution">
    <text evidence="5">The sequence shown here is derived from an EMBL/GenBank/DDBJ whole genome shotgun (WGS) entry which is preliminary data.</text>
</comment>
<keyword evidence="2 3" id="KW-0067">ATP-binding</keyword>
<dbReference type="SUPFAM" id="SSF53098">
    <property type="entry name" value="Ribonuclease H-like"/>
    <property type="match status" value="1"/>
</dbReference>
<evidence type="ECO:0000259" key="4">
    <source>
        <dbReference type="Pfam" id="PF13456"/>
    </source>
</evidence>
<dbReference type="FunFam" id="3.90.640.10:FF:000003">
    <property type="entry name" value="Molecular chaperone DnaK"/>
    <property type="match status" value="1"/>
</dbReference>
<dbReference type="InterPro" id="IPR012337">
    <property type="entry name" value="RNaseH-like_sf"/>
</dbReference>
<dbReference type="EMBL" id="JADFTS010000005">
    <property type="protein sequence ID" value="KAF9607202.1"/>
    <property type="molecule type" value="Genomic_DNA"/>
</dbReference>
<keyword evidence="6" id="KW-1185">Reference proteome</keyword>
<organism evidence="5 6">
    <name type="scientific">Coptis chinensis</name>
    <dbReference type="NCBI Taxonomy" id="261450"/>
    <lineage>
        <taxon>Eukaryota</taxon>
        <taxon>Viridiplantae</taxon>
        <taxon>Streptophyta</taxon>
        <taxon>Embryophyta</taxon>
        <taxon>Tracheophyta</taxon>
        <taxon>Spermatophyta</taxon>
        <taxon>Magnoliopsida</taxon>
        <taxon>Ranunculales</taxon>
        <taxon>Ranunculaceae</taxon>
        <taxon>Coptidoideae</taxon>
        <taxon>Coptis</taxon>
    </lineage>
</organism>
<evidence type="ECO:0000313" key="5">
    <source>
        <dbReference type="EMBL" id="KAF9607202.1"/>
    </source>
</evidence>
<dbReference type="Pfam" id="PF00012">
    <property type="entry name" value="HSP70"/>
    <property type="match status" value="1"/>
</dbReference>
<dbReference type="PRINTS" id="PR00301">
    <property type="entry name" value="HEATSHOCK70"/>
</dbReference>
<feature type="domain" description="RNase H type-1" evidence="4">
    <location>
        <begin position="50"/>
        <end position="172"/>
    </location>
</feature>
<evidence type="ECO:0000256" key="3">
    <source>
        <dbReference type="RuleBase" id="RU003322"/>
    </source>
</evidence>
<accession>A0A835HZC5</accession>
<name>A0A835HZC5_9MAGN</name>